<dbReference type="RefSeq" id="WP_014976418.1">
    <property type="nucleotide sequence ID" value="NC_018678.1"/>
</dbReference>
<evidence type="ECO:0000313" key="3">
    <source>
        <dbReference type="Proteomes" id="UP000006296"/>
    </source>
</evidence>
<accession>A0AB32ZY65</accession>
<feature type="chain" id="PRO_5044222472" description="Bacterial OB-fold domain-containing protein" evidence="1">
    <location>
        <begin position="27"/>
        <end position="234"/>
    </location>
</feature>
<keyword evidence="1" id="KW-0732">Signal</keyword>
<dbReference type="AlphaFoldDB" id="A0AB32ZY65"/>
<proteinExistence type="predicted"/>
<dbReference type="EMBL" id="CP003844">
    <property type="protein sequence ID" value="AFT74439.1"/>
    <property type="molecule type" value="Genomic_DNA"/>
</dbReference>
<evidence type="ECO:0000256" key="1">
    <source>
        <dbReference type="SAM" id="SignalP"/>
    </source>
</evidence>
<dbReference type="KEGG" id="amg:AMEC673_08725"/>
<organism evidence="2 3">
    <name type="scientific">Alteromonas macleodii (strain English Channel 673)</name>
    <dbReference type="NCBI Taxonomy" id="1004788"/>
    <lineage>
        <taxon>Bacteria</taxon>
        <taxon>Pseudomonadati</taxon>
        <taxon>Pseudomonadota</taxon>
        <taxon>Gammaproteobacteria</taxon>
        <taxon>Alteromonadales</taxon>
        <taxon>Alteromonadaceae</taxon>
        <taxon>Alteromonas/Salinimonas group</taxon>
        <taxon>Alteromonas</taxon>
    </lineage>
</organism>
<reference evidence="3" key="1">
    <citation type="journal article" date="2012" name="Sci. Rep.">
        <title>Genomes of surface isolates of Alteromonas macleodii: the life of a widespread marine opportunistic copiotroph.</title>
        <authorList>
            <person name="Lopez-Perez M."/>
            <person name="Gonzaga A."/>
            <person name="Martin-Cuadrado A.B."/>
            <person name="Onyshchenko O."/>
            <person name="Ghavidel A."/>
            <person name="Ghai R."/>
            <person name="Rodriguez-Valera F."/>
        </authorList>
    </citation>
    <scope>NUCLEOTIDE SEQUENCE [LARGE SCALE GENOMIC DNA]</scope>
    <source>
        <strain evidence="3">English Channel 673</strain>
    </source>
</reference>
<dbReference type="InterPro" id="IPR036700">
    <property type="entry name" value="BOBF_sf"/>
</dbReference>
<gene>
    <name evidence="2" type="ordered locus">AMEC673_08725</name>
</gene>
<protein>
    <recommendedName>
        <fullName evidence="4">Bacterial OB-fold domain-containing protein</fullName>
    </recommendedName>
</protein>
<sequence length="234" mass="25555">MFNSKRKITATLVSFAMMGSSAMAQANVDEMKTAQMQAASASVQPESRTSESGDTWITLTGEVSAVDSKFFTLDYGDGNIFVELRDTDLDSNAYAKMKGEEVMVTARLDDGMFSSERLVAQSVIVDGMDTVYLAESVNQASADLYLSTASNIEFDDEEMVLVGTVKSIGKEALQIDVGDTTLTVELDELEDAPVDADGYLTLMKGERVRITGELEDDFFNRFTVEADTLIKMKS</sequence>
<dbReference type="Gene3D" id="2.40.50.200">
    <property type="entry name" value="Bacterial OB-fold"/>
    <property type="match status" value="1"/>
</dbReference>
<evidence type="ECO:0008006" key="4">
    <source>
        <dbReference type="Google" id="ProtNLM"/>
    </source>
</evidence>
<feature type="signal peptide" evidence="1">
    <location>
        <begin position="1"/>
        <end position="26"/>
    </location>
</feature>
<name>A0AB32ZY65_ALTME</name>
<dbReference type="Proteomes" id="UP000006296">
    <property type="component" value="Chromosome"/>
</dbReference>
<evidence type="ECO:0000313" key="2">
    <source>
        <dbReference type="EMBL" id="AFT74439.1"/>
    </source>
</evidence>